<evidence type="ECO:0000313" key="4">
    <source>
        <dbReference type="Proteomes" id="UP000008493"/>
    </source>
</evidence>
<dbReference type="AlphaFoldDB" id="K5X3H3"/>
<evidence type="ECO:0000256" key="1">
    <source>
        <dbReference type="SAM" id="MobiDB-lite"/>
    </source>
</evidence>
<feature type="domain" description="KOW" evidence="2">
    <location>
        <begin position="224"/>
        <end position="251"/>
    </location>
</feature>
<feature type="region of interest" description="Disordered" evidence="1">
    <location>
        <begin position="312"/>
        <end position="336"/>
    </location>
</feature>
<dbReference type="Proteomes" id="UP000008493">
    <property type="component" value="Unassembled WGS sequence"/>
</dbReference>
<dbReference type="HOGENOM" id="CLU_558919_0_0_1"/>
<dbReference type="SMART" id="SM00739">
    <property type="entry name" value="KOW"/>
    <property type="match status" value="3"/>
</dbReference>
<reference evidence="4" key="1">
    <citation type="journal article" date="2012" name="Proc. Natl. Acad. Sci. U.S.A.">
        <title>Genome sequence of the button mushroom Agaricus bisporus reveals mechanisms governing adaptation to a humic-rich ecological niche.</title>
        <authorList>
            <person name="Morin E."/>
            <person name="Kohler A."/>
            <person name="Baker A.R."/>
            <person name="Foulongne-Oriol M."/>
            <person name="Lombard V."/>
            <person name="Nagy L.G."/>
            <person name="Ohm R.A."/>
            <person name="Patyshakuliyeva A."/>
            <person name="Brun A."/>
            <person name="Aerts A.L."/>
            <person name="Bailey A.M."/>
            <person name="Billette C."/>
            <person name="Coutinho P.M."/>
            <person name="Deakin G."/>
            <person name="Doddapaneni H."/>
            <person name="Floudas D."/>
            <person name="Grimwood J."/>
            <person name="Hilden K."/>
            <person name="Kuees U."/>
            <person name="LaButti K.M."/>
            <person name="Lapidus A."/>
            <person name="Lindquist E.A."/>
            <person name="Lucas S.M."/>
            <person name="Murat C."/>
            <person name="Riley R.W."/>
            <person name="Salamov A.A."/>
            <person name="Schmutz J."/>
            <person name="Subramanian V."/>
            <person name="Woesten H.A.B."/>
            <person name="Xu J."/>
            <person name="Eastwood D.C."/>
            <person name="Foster G.D."/>
            <person name="Sonnenberg A.S."/>
            <person name="Cullen D."/>
            <person name="de Vries R.P."/>
            <person name="Lundell T."/>
            <person name="Hibbett D.S."/>
            <person name="Henrissat B."/>
            <person name="Burton K.S."/>
            <person name="Kerrigan R.W."/>
            <person name="Challen M.P."/>
            <person name="Grigoriev I.V."/>
            <person name="Martin F."/>
        </authorList>
    </citation>
    <scope>NUCLEOTIDE SEQUENCE [LARGE SCALE GENOMIC DNA]</scope>
    <source>
        <strain evidence="4">JB137-S8 / ATCC MYA-4627 / FGSC 10392</strain>
    </source>
</reference>
<name>K5X3H3_AGABU</name>
<dbReference type="KEGG" id="abp:AGABI1DRAFT129996"/>
<keyword evidence="4" id="KW-1185">Reference proteome</keyword>
<evidence type="ECO:0000259" key="2">
    <source>
        <dbReference type="SMART" id="SM00739"/>
    </source>
</evidence>
<dbReference type="OMA" id="RPRINCE"/>
<dbReference type="SUPFAM" id="SSF50104">
    <property type="entry name" value="Translation proteins SH3-like domain"/>
    <property type="match status" value="1"/>
</dbReference>
<sequence length="488" mass="54608">MKMGKRKRGTRPPQALFDPVKCGRPISTVVTAGGYQFEDQIFDRAGYAILKDLPFGLYRPVLHASRTEYILFSDCTALSSVELRSAMKLLANRTLKRFDKVRVLDGQFEGCVATVQDVEVYHLTIELPDVVYQGTVELPLLSVTRTYEVGDRVLVNSGKHNGLHGFVVSVDTASESIILHSTTLQESDVVLCVDDVQRMPHDESYVLPRSIPQKQPCPRDKNVERYISSKVIIQSNPFKGYRGVVRSINGGGVADIELDLLRATGTQMTQRHICELYYIIDEDLRLYEIENQTSYDLIATNILIPAPKLIAPQPRSRTPNPDPMDVSDTTNTTWCPGEETVDRELIPDGVSPRIPDRHWISVAERSLTKIRKLSVKIAKRSDDFNDPEVNGKMGVMHGVNGNKVRVYVRPLSSDQQGFFREIYYPFLSYIPPTRKNQTVVVVEAGPDLGCVQNVISTPGDFTALGAVSGKYKFVKLKEIRTTGLASFL</sequence>
<proteinExistence type="predicted"/>
<organism evidence="3 4">
    <name type="scientific">Agaricus bisporus var. burnettii (strain JB137-S8 / ATCC MYA-4627 / FGSC 10392)</name>
    <name type="common">White button mushroom</name>
    <dbReference type="NCBI Taxonomy" id="597362"/>
    <lineage>
        <taxon>Eukaryota</taxon>
        <taxon>Fungi</taxon>
        <taxon>Dikarya</taxon>
        <taxon>Basidiomycota</taxon>
        <taxon>Agaricomycotina</taxon>
        <taxon>Agaricomycetes</taxon>
        <taxon>Agaricomycetidae</taxon>
        <taxon>Agaricales</taxon>
        <taxon>Agaricineae</taxon>
        <taxon>Agaricaceae</taxon>
        <taxon>Agaricus</taxon>
    </lineage>
</organism>
<dbReference type="InParanoid" id="K5X3H3"/>
<accession>K5X3H3</accession>
<dbReference type="RefSeq" id="XP_007331576.1">
    <property type="nucleotide sequence ID" value="XM_007331514.1"/>
</dbReference>
<protein>
    <recommendedName>
        <fullName evidence="2">KOW domain-containing protein</fullName>
    </recommendedName>
</protein>
<dbReference type="OrthoDB" id="3066781at2759"/>
<feature type="domain" description="KOW" evidence="2">
    <location>
        <begin position="146"/>
        <end position="173"/>
    </location>
</feature>
<dbReference type="InterPro" id="IPR005824">
    <property type="entry name" value="KOW"/>
</dbReference>
<dbReference type="InterPro" id="IPR008991">
    <property type="entry name" value="Translation_prot_SH3-like_sf"/>
</dbReference>
<feature type="domain" description="KOW" evidence="2">
    <location>
        <begin position="94"/>
        <end position="121"/>
    </location>
</feature>
<dbReference type="EMBL" id="JH971394">
    <property type="protein sequence ID" value="EKM77713.1"/>
    <property type="molecule type" value="Genomic_DNA"/>
</dbReference>
<evidence type="ECO:0000313" key="3">
    <source>
        <dbReference type="EMBL" id="EKM77713.1"/>
    </source>
</evidence>
<dbReference type="GeneID" id="18827123"/>
<gene>
    <name evidence="3" type="ORF">AGABI1DRAFT_129996</name>
</gene>